<protein>
    <recommendedName>
        <fullName evidence="4">Bacterial type II secretion system protein E domain-containing protein</fullName>
    </recommendedName>
</protein>
<evidence type="ECO:0000256" key="1">
    <source>
        <dbReference type="ARBA" id="ARBA00006611"/>
    </source>
</evidence>
<dbReference type="PANTHER" id="PTHR30258:SF3">
    <property type="entry name" value="SLL1921 PROTEIN"/>
    <property type="match status" value="1"/>
</dbReference>
<evidence type="ECO:0000256" key="3">
    <source>
        <dbReference type="ARBA" id="ARBA00022840"/>
    </source>
</evidence>
<comment type="caution">
    <text evidence="5">The sequence shown here is derived from an EMBL/GenBank/DDBJ whole genome shotgun (WGS) entry which is preliminary data.</text>
</comment>
<dbReference type="EMBL" id="PFHR01000073">
    <property type="protein sequence ID" value="PIW97130.1"/>
    <property type="molecule type" value="Genomic_DNA"/>
</dbReference>
<dbReference type="Gene3D" id="3.30.300.160">
    <property type="entry name" value="Type II secretion system, protein E, N-terminal domain"/>
    <property type="match status" value="1"/>
</dbReference>
<dbReference type="Pfam" id="PF05157">
    <property type="entry name" value="MshEN"/>
    <property type="match status" value="1"/>
</dbReference>
<dbReference type="Gene3D" id="3.30.450.90">
    <property type="match status" value="1"/>
</dbReference>
<dbReference type="InterPro" id="IPR003593">
    <property type="entry name" value="AAA+_ATPase"/>
</dbReference>
<sequence length="611" mass="67988">MDLLHYLKDHSIISEKELTEAVKAIEEQGKTIEEALLDNGIDENLLRSASAEYYQVPAFALKEDFSLTEEILAFIPEESALHYHIIPLTLEEGVLLVGVNDPEDLQIREVLNFISFKHNLPFKMVFMFARDITTAQASYQNLKGDVTDALVTLETELNKEIAAKGDQEKSDDATATFEHIKEDAPVTRIVATILRYAVDGDASDIHIEPSEKKVLVRFRVDGVLETSLELPKNVQMAVSARIKILSSMRLDERRKPQDGRFSATFDGRKIDFRVSILPTNYGENIVMRILDNEKGVTDLEGIGISGHILTVIRRMLNEPFGIILISGPTGSGKSTTLYAMLAEMDKKTKNVLSLEDPVEYNIEGVSQSQVHPEIGYTFANGLRSALRQDPDIIMVGEIRDKETAQLAIQAALTGHLVLSTIHTNNSIGVIPRLINMGVDPYLIAPTLKLALAQRLARRIKTGTGREEPINKAMELMMEDDFKTLPAKYHDRIPAGRTILHPEPTPGNATGLKGRIAVMEALEVSEPIQNLILKNASEEEIYNVARLHGFMSMKEDAIIKALDHIIPYEEMTVFGSKVGMDDIEDEESIPVNNSPQNVDIDAIIKNDENTNS</sequence>
<evidence type="ECO:0000259" key="4">
    <source>
        <dbReference type="PROSITE" id="PS00662"/>
    </source>
</evidence>
<dbReference type="GO" id="GO:0016887">
    <property type="term" value="F:ATP hydrolysis activity"/>
    <property type="evidence" value="ECO:0007669"/>
    <property type="project" value="TreeGrafter"/>
</dbReference>
<evidence type="ECO:0000313" key="5">
    <source>
        <dbReference type="EMBL" id="PIW97130.1"/>
    </source>
</evidence>
<gene>
    <name evidence="5" type="ORF">COZ82_01235</name>
</gene>
<evidence type="ECO:0000256" key="2">
    <source>
        <dbReference type="ARBA" id="ARBA00022741"/>
    </source>
</evidence>
<dbReference type="InterPro" id="IPR037257">
    <property type="entry name" value="T2SS_E_N_sf"/>
</dbReference>
<name>A0A2M7IPC9_9BACT</name>
<dbReference type="PANTHER" id="PTHR30258">
    <property type="entry name" value="TYPE II SECRETION SYSTEM PROTEIN GSPE-RELATED"/>
    <property type="match status" value="1"/>
</dbReference>
<accession>A0A2M7IPC9</accession>
<dbReference type="CDD" id="cd01129">
    <property type="entry name" value="PulE-GspE-like"/>
    <property type="match status" value="1"/>
</dbReference>
<evidence type="ECO:0000313" key="6">
    <source>
        <dbReference type="Proteomes" id="UP000230837"/>
    </source>
</evidence>
<feature type="domain" description="Bacterial type II secretion system protein E" evidence="4">
    <location>
        <begin position="386"/>
        <end position="400"/>
    </location>
</feature>
<dbReference type="Gene3D" id="3.40.50.300">
    <property type="entry name" value="P-loop containing nucleotide triphosphate hydrolases"/>
    <property type="match status" value="1"/>
</dbReference>
<dbReference type="InterPro" id="IPR007831">
    <property type="entry name" value="T2SS_GspE_N"/>
</dbReference>
<dbReference type="Pfam" id="PF00437">
    <property type="entry name" value="T2SSE"/>
    <property type="match status" value="1"/>
</dbReference>
<dbReference type="InterPro" id="IPR027417">
    <property type="entry name" value="P-loop_NTPase"/>
</dbReference>
<keyword evidence="2" id="KW-0547">Nucleotide-binding</keyword>
<dbReference type="PROSITE" id="PS00662">
    <property type="entry name" value="T2SP_E"/>
    <property type="match status" value="1"/>
</dbReference>
<dbReference type="SUPFAM" id="SSF160246">
    <property type="entry name" value="EspE N-terminal domain-like"/>
    <property type="match status" value="1"/>
</dbReference>
<dbReference type="GO" id="GO:0005524">
    <property type="term" value="F:ATP binding"/>
    <property type="evidence" value="ECO:0007669"/>
    <property type="project" value="UniProtKB-KW"/>
</dbReference>
<reference evidence="6" key="1">
    <citation type="submission" date="2017-09" db="EMBL/GenBank/DDBJ databases">
        <title>Depth-based differentiation of microbial function through sediment-hosted aquifers and enrichment of novel symbionts in the deep terrestrial subsurface.</title>
        <authorList>
            <person name="Probst A.J."/>
            <person name="Ladd B."/>
            <person name="Jarett J.K."/>
            <person name="Geller-Mcgrath D.E."/>
            <person name="Sieber C.M.K."/>
            <person name="Emerson J.B."/>
            <person name="Anantharaman K."/>
            <person name="Thomas B.C."/>
            <person name="Malmstrom R."/>
            <person name="Stieglmeier M."/>
            <person name="Klingl A."/>
            <person name="Woyke T."/>
            <person name="Ryan C.M."/>
            <person name="Banfield J.F."/>
        </authorList>
    </citation>
    <scope>NUCLEOTIDE SEQUENCE [LARGE SCALE GENOMIC DNA]</scope>
</reference>
<dbReference type="GO" id="GO:0005886">
    <property type="term" value="C:plasma membrane"/>
    <property type="evidence" value="ECO:0007669"/>
    <property type="project" value="TreeGrafter"/>
</dbReference>
<dbReference type="AlphaFoldDB" id="A0A2M7IPC9"/>
<comment type="similarity">
    <text evidence="1">Belongs to the GSP E family.</text>
</comment>
<dbReference type="InterPro" id="IPR001482">
    <property type="entry name" value="T2SS/T4SS_dom"/>
</dbReference>
<dbReference type="Proteomes" id="UP000230837">
    <property type="component" value="Unassembled WGS sequence"/>
</dbReference>
<dbReference type="SMART" id="SM00382">
    <property type="entry name" value="AAA"/>
    <property type="match status" value="1"/>
</dbReference>
<proteinExistence type="inferred from homology"/>
<organism evidence="5 6">
    <name type="scientific">Candidatus Kaiserbacteria bacterium CG_4_8_14_3_um_filter_38_9</name>
    <dbReference type="NCBI Taxonomy" id="1974599"/>
    <lineage>
        <taxon>Bacteria</taxon>
        <taxon>Candidatus Kaiseribacteriota</taxon>
    </lineage>
</organism>
<keyword evidence="3" id="KW-0067">ATP-binding</keyword>
<dbReference type="SUPFAM" id="SSF52540">
    <property type="entry name" value="P-loop containing nucleoside triphosphate hydrolases"/>
    <property type="match status" value="1"/>
</dbReference>